<protein>
    <submittedName>
        <fullName evidence="2">Uncharacterized protein</fullName>
    </submittedName>
</protein>
<reference evidence="2" key="1">
    <citation type="submission" date="2021-01" db="EMBL/GenBank/DDBJ databases">
        <title>Genomic Encyclopedia of Type Strains, Phase IV (KMG-IV): sequencing the most valuable type-strain genomes for metagenomic binning, comparative biology and taxonomic classification.</title>
        <authorList>
            <person name="Goeker M."/>
        </authorList>
    </citation>
    <scope>NUCLEOTIDE SEQUENCE</scope>
    <source>
        <strain evidence="2">DSM 21943</strain>
    </source>
</reference>
<dbReference type="RefSeq" id="WP_204464788.1">
    <property type="nucleotide sequence ID" value="NZ_JAFBCV010000002.1"/>
</dbReference>
<keyword evidence="1" id="KW-0175">Coiled coil</keyword>
<evidence type="ECO:0000313" key="2">
    <source>
        <dbReference type="EMBL" id="MBM7837744.1"/>
    </source>
</evidence>
<dbReference type="EMBL" id="JAFBCV010000002">
    <property type="protein sequence ID" value="MBM7837744.1"/>
    <property type="molecule type" value="Genomic_DNA"/>
</dbReference>
<name>A0ABS2STC4_9BACI</name>
<proteinExistence type="predicted"/>
<evidence type="ECO:0000313" key="3">
    <source>
        <dbReference type="Proteomes" id="UP001179280"/>
    </source>
</evidence>
<dbReference type="Proteomes" id="UP001179280">
    <property type="component" value="Unassembled WGS sequence"/>
</dbReference>
<sequence length="177" mass="20427">MKRLIVSLLILCILSGCVRTIEGNAQKTLEQFFEYGERDVYNLDVDHEVQQEVAEVSSYELIELLEVSDGFSDIRKYSREEFENGQIGASYSTYEELVQDLLRKAEALDLEITEHTSDTIFLDHGNTLYDVTFKYEIESVNHVGIPYEGIAIFTVQARYGTEDERYRFSIVKDVVLE</sequence>
<organism evidence="2 3">
    <name type="scientific">Shouchella xiaoxiensis</name>
    <dbReference type="NCBI Taxonomy" id="766895"/>
    <lineage>
        <taxon>Bacteria</taxon>
        <taxon>Bacillati</taxon>
        <taxon>Bacillota</taxon>
        <taxon>Bacilli</taxon>
        <taxon>Bacillales</taxon>
        <taxon>Bacillaceae</taxon>
        <taxon>Shouchella</taxon>
    </lineage>
</organism>
<comment type="caution">
    <text evidence="2">The sequence shown here is derived from an EMBL/GenBank/DDBJ whole genome shotgun (WGS) entry which is preliminary data.</text>
</comment>
<accession>A0ABS2STC4</accession>
<feature type="coiled-coil region" evidence="1">
    <location>
        <begin position="91"/>
        <end position="118"/>
    </location>
</feature>
<dbReference type="PROSITE" id="PS51257">
    <property type="entry name" value="PROKAR_LIPOPROTEIN"/>
    <property type="match status" value="1"/>
</dbReference>
<evidence type="ECO:0000256" key="1">
    <source>
        <dbReference type="SAM" id="Coils"/>
    </source>
</evidence>
<keyword evidence="3" id="KW-1185">Reference proteome</keyword>
<gene>
    <name evidence="2" type="ORF">JOC54_000975</name>
</gene>